<dbReference type="PANTHER" id="PTHR12064">
    <property type="entry name" value="METAL TRANSPORTER CNNM"/>
    <property type="match status" value="1"/>
</dbReference>
<feature type="chain" id="PRO_5003868527" description="CNNM transmembrane domain-containing protein" evidence="9">
    <location>
        <begin position="20"/>
        <end position="655"/>
    </location>
</feature>
<evidence type="ECO:0000256" key="5">
    <source>
        <dbReference type="ARBA" id="ARBA00023136"/>
    </source>
</evidence>
<dbReference type="Gene3D" id="3.10.580.10">
    <property type="entry name" value="CBS-domain"/>
    <property type="match status" value="1"/>
</dbReference>
<dbReference type="eggNOG" id="KOG2118">
    <property type="taxonomic scope" value="Eukaryota"/>
</dbReference>
<dbReference type="GO" id="GO:0010960">
    <property type="term" value="P:magnesium ion homeostasis"/>
    <property type="evidence" value="ECO:0007669"/>
    <property type="project" value="InterPro"/>
</dbReference>
<dbReference type="AlphaFoldDB" id="K3XCC3"/>
<dbReference type="STRING" id="431595.K3XCC3"/>
<feature type="region of interest" description="Disordered" evidence="7">
    <location>
        <begin position="608"/>
        <end position="645"/>
    </location>
</feature>
<protein>
    <recommendedName>
        <fullName evidence="10">CNNM transmembrane domain-containing protein</fullName>
    </recommendedName>
</protein>
<reference evidence="12" key="1">
    <citation type="journal article" date="2010" name="Genome Biol.">
        <title>Genome sequence of the necrotrophic plant pathogen Pythium ultimum reveals original pathogenicity mechanisms and effector repertoire.</title>
        <authorList>
            <person name="Levesque C.A."/>
            <person name="Brouwer H."/>
            <person name="Cano L."/>
            <person name="Hamilton J.P."/>
            <person name="Holt C."/>
            <person name="Huitema E."/>
            <person name="Raffaele S."/>
            <person name="Robideau G.P."/>
            <person name="Thines M."/>
            <person name="Win J."/>
            <person name="Zerillo M.M."/>
            <person name="Beakes G.W."/>
            <person name="Boore J.L."/>
            <person name="Busam D."/>
            <person name="Dumas B."/>
            <person name="Ferriera S."/>
            <person name="Fuerstenberg S.I."/>
            <person name="Gachon C.M."/>
            <person name="Gaulin E."/>
            <person name="Govers F."/>
            <person name="Grenville-Briggs L."/>
            <person name="Horner N."/>
            <person name="Hostetler J."/>
            <person name="Jiang R.H."/>
            <person name="Johnson J."/>
            <person name="Krajaejun T."/>
            <person name="Lin H."/>
            <person name="Meijer H.J."/>
            <person name="Moore B."/>
            <person name="Morris P."/>
            <person name="Phuntmart V."/>
            <person name="Puiu D."/>
            <person name="Shetty J."/>
            <person name="Stajich J.E."/>
            <person name="Tripathy S."/>
            <person name="Wawra S."/>
            <person name="van West P."/>
            <person name="Whitty B.R."/>
            <person name="Coutinho P.M."/>
            <person name="Henrissat B."/>
            <person name="Martin F."/>
            <person name="Thomas P.D."/>
            <person name="Tyler B.M."/>
            <person name="De Vries R.P."/>
            <person name="Kamoun S."/>
            <person name="Yandell M."/>
            <person name="Tisserat N."/>
            <person name="Buell C.R."/>
        </authorList>
    </citation>
    <scope>NUCLEOTIDE SEQUENCE</scope>
    <source>
        <strain evidence="12">DAOM:BR144</strain>
    </source>
</reference>
<keyword evidence="2 6" id="KW-0812">Transmembrane</keyword>
<evidence type="ECO:0000256" key="4">
    <source>
        <dbReference type="ARBA" id="ARBA00022989"/>
    </source>
</evidence>
<dbReference type="EMBL" id="ADOS01001563">
    <property type="status" value="NOT_ANNOTATED_CDS"/>
    <property type="molecule type" value="Genomic_DNA"/>
</dbReference>
<feature type="domain" description="CNNM transmembrane" evidence="10">
    <location>
        <begin position="35"/>
        <end position="260"/>
    </location>
</feature>
<keyword evidence="12" id="KW-1185">Reference proteome</keyword>
<name>K3XCC3_GLOUD</name>
<dbReference type="InterPro" id="IPR046342">
    <property type="entry name" value="CBS_dom_sf"/>
</dbReference>
<feature type="transmembrane region" description="Helical" evidence="8">
    <location>
        <begin position="43"/>
        <end position="63"/>
    </location>
</feature>
<organism evidence="11 12">
    <name type="scientific">Globisporangium ultimum (strain ATCC 200006 / CBS 805.95 / DAOM BR144)</name>
    <name type="common">Pythium ultimum</name>
    <dbReference type="NCBI Taxonomy" id="431595"/>
    <lineage>
        <taxon>Eukaryota</taxon>
        <taxon>Sar</taxon>
        <taxon>Stramenopiles</taxon>
        <taxon>Oomycota</taxon>
        <taxon>Peronosporomycetes</taxon>
        <taxon>Pythiales</taxon>
        <taxon>Pythiaceae</taxon>
        <taxon>Globisporangium</taxon>
    </lineage>
</organism>
<feature type="signal peptide" evidence="9">
    <location>
        <begin position="1"/>
        <end position="19"/>
    </location>
</feature>
<feature type="transmembrane region" description="Helical" evidence="8">
    <location>
        <begin position="105"/>
        <end position="127"/>
    </location>
</feature>
<feature type="transmembrane region" description="Helical" evidence="8">
    <location>
        <begin position="133"/>
        <end position="151"/>
    </location>
</feature>
<evidence type="ECO:0000313" key="11">
    <source>
        <dbReference type="EnsemblProtists" id="PYU1_T014872"/>
    </source>
</evidence>
<dbReference type="VEuPathDB" id="FungiDB:PYU1_G014841"/>
<dbReference type="FunFam" id="3.10.580.10:FF:000006">
    <property type="entry name" value="DUF21 and CBS domain protein"/>
    <property type="match status" value="1"/>
</dbReference>
<keyword evidence="3" id="KW-0677">Repeat</keyword>
<dbReference type="CDD" id="cd04590">
    <property type="entry name" value="CBS_pair_CorC_HlyC_assoc"/>
    <property type="match status" value="1"/>
</dbReference>
<evidence type="ECO:0000313" key="12">
    <source>
        <dbReference type="Proteomes" id="UP000019132"/>
    </source>
</evidence>
<evidence type="ECO:0000256" key="8">
    <source>
        <dbReference type="SAM" id="Phobius"/>
    </source>
</evidence>
<keyword evidence="4 6" id="KW-1133">Transmembrane helix</keyword>
<keyword evidence="5 6" id="KW-0472">Membrane</keyword>
<dbReference type="EnsemblProtists" id="PYU1_T014872">
    <property type="protein sequence ID" value="PYU1_T014872"/>
    <property type="gene ID" value="PYU1_G014841"/>
</dbReference>
<dbReference type="InterPro" id="IPR044751">
    <property type="entry name" value="Ion_transp-like_CBS"/>
</dbReference>
<evidence type="ECO:0000259" key="10">
    <source>
        <dbReference type="PROSITE" id="PS51846"/>
    </source>
</evidence>
<dbReference type="GO" id="GO:0016020">
    <property type="term" value="C:membrane"/>
    <property type="evidence" value="ECO:0007669"/>
    <property type="project" value="UniProtKB-SubCell"/>
</dbReference>
<dbReference type="InterPro" id="IPR002550">
    <property type="entry name" value="CNNM"/>
</dbReference>
<dbReference type="InterPro" id="IPR045095">
    <property type="entry name" value="ACDP"/>
</dbReference>
<dbReference type="HOGENOM" id="CLU_011310_0_1_1"/>
<reference evidence="11" key="3">
    <citation type="submission" date="2015-02" db="UniProtKB">
        <authorList>
            <consortium name="EnsemblProtists"/>
        </authorList>
    </citation>
    <scope>IDENTIFICATION</scope>
    <source>
        <strain evidence="11">DAOM BR144</strain>
    </source>
</reference>
<evidence type="ECO:0000256" key="6">
    <source>
        <dbReference type="PROSITE-ProRule" id="PRU01193"/>
    </source>
</evidence>
<dbReference type="InParanoid" id="K3XCC3"/>
<dbReference type="SUPFAM" id="SSF54631">
    <property type="entry name" value="CBS-domain pair"/>
    <property type="match status" value="1"/>
</dbReference>
<evidence type="ECO:0000256" key="7">
    <source>
        <dbReference type="SAM" id="MobiDB-lite"/>
    </source>
</evidence>
<dbReference type="Pfam" id="PF01595">
    <property type="entry name" value="CNNM"/>
    <property type="match status" value="1"/>
</dbReference>
<evidence type="ECO:0000256" key="1">
    <source>
        <dbReference type="ARBA" id="ARBA00004141"/>
    </source>
</evidence>
<feature type="transmembrane region" description="Helical" evidence="8">
    <location>
        <begin position="158"/>
        <end position="177"/>
    </location>
</feature>
<feature type="transmembrane region" description="Helical" evidence="8">
    <location>
        <begin position="189"/>
        <end position="211"/>
    </location>
</feature>
<evidence type="ECO:0000256" key="3">
    <source>
        <dbReference type="ARBA" id="ARBA00022737"/>
    </source>
</evidence>
<accession>K3XCC3</accession>
<sequence>MRAHALVLLVLLSCAHAAAQDAEPRESPSPPPPSSSPHTALKVSALVVLLLLSAMFSGLGLGLMSLDLIGLEIVVAAGDDAGATDKEKRNGAAARRIIPLRQQGNLLLTTLLLGNVAVNSLTSILMADLTSGIYGFLGSTALIVVFGEILPQALCTKYALGTCQVYYYLCSIGRLFLRMLMDPCCVSNHPVIGGAVTPFVRVLIAVFYVFAKPVSLVLDAYLGEDIGTVFTKRQLTEMIAIHETQQMIDSDESGILRGAMTFRSKTAAAIMTPVDQVFMLPLSATLGPQTIHDVLTSGFSRILIYDTSRDDVVGTIHVKDLVFVDPKEHVMLSSFVHIFGRNVHHVAPTCGLDSLLHTFKSGSTHLVLIKQVQYSDDNEVFEQLVGIVTLEDVLEEILQDEILDEGDIPETHEKAQRKHRLSRLYADSGRLSLADICRSEGHIDDIEALASHLQETHPVFRATNTRGVSINASRLAQFLSKCPIVEFGSTRVHMPCKQASAGDGSGGSGAAITTGDAGEESEQLVRKNAVTRYCIVLLQGRLLVDYGDGTKPHEVGPWSVFAGDSLVVQDGLYAADCTVETLPSVVARCVRIDRSEFQQTLLHPLPRRDSAASVHPLDEGREPSASLPPLNVKATRASKPSGSASQTLEKLFNIV</sequence>
<evidence type="ECO:0000256" key="2">
    <source>
        <dbReference type="ARBA" id="ARBA00022692"/>
    </source>
</evidence>
<keyword evidence="9" id="KW-0732">Signal</keyword>
<reference evidence="12" key="2">
    <citation type="submission" date="2010-04" db="EMBL/GenBank/DDBJ databases">
        <authorList>
            <person name="Buell R."/>
            <person name="Hamilton J."/>
            <person name="Hostetler J."/>
        </authorList>
    </citation>
    <scope>NUCLEOTIDE SEQUENCE [LARGE SCALE GENOMIC DNA]</scope>
    <source>
        <strain evidence="12">DAOM:BR144</strain>
    </source>
</reference>
<feature type="compositionally biased region" description="Basic and acidic residues" evidence="7">
    <location>
        <begin position="608"/>
        <end position="622"/>
    </location>
</feature>
<dbReference type="PANTHER" id="PTHR12064:SF94">
    <property type="entry name" value="UNEXTENDED PROTEIN"/>
    <property type="match status" value="1"/>
</dbReference>
<evidence type="ECO:0000256" key="9">
    <source>
        <dbReference type="SAM" id="SignalP"/>
    </source>
</evidence>
<dbReference type="Proteomes" id="UP000019132">
    <property type="component" value="Unassembled WGS sequence"/>
</dbReference>
<dbReference type="PROSITE" id="PS51846">
    <property type="entry name" value="CNNM"/>
    <property type="match status" value="1"/>
</dbReference>
<comment type="subcellular location">
    <subcellularLocation>
        <location evidence="1">Membrane</location>
        <topology evidence="1">Multi-pass membrane protein</topology>
    </subcellularLocation>
</comment>
<proteinExistence type="predicted"/>